<name>A0A940Y110_9ACTN</name>
<comment type="caution">
    <text evidence="5">The sequence shown here is derived from an EMBL/GenBank/DDBJ whole genome shotgun (WGS) entry which is preliminary data.</text>
</comment>
<dbReference type="Gene3D" id="1.10.10.10">
    <property type="entry name" value="Winged helix-like DNA-binding domain superfamily/Winged helix DNA-binding domain"/>
    <property type="match status" value="1"/>
</dbReference>
<evidence type="ECO:0000256" key="3">
    <source>
        <dbReference type="SAM" id="MobiDB-lite"/>
    </source>
</evidence>
<dbReference type="PANTHER" id="PTHR16305">
    <property type="entry name" value="TESTICULAR SOLUBLE ADENYLYL CYCLASE"/>
    <property type="match status" value="1"/>
</dbReference>
<dbReference type="Gene3D" id="1.25.40.10">
    <property type="entry name" value="Tetratricopeptide repeat domain"/>
    <property type="match status" value="1"/>
</dbReference>
<feature type="region of interest" description="Disordered" evidence="3">
    <location>
        <begin position="430"/>
        <end position="466"/>
    </location>
</feature>
<dbReference type="CDD" id="cd06170">
    <property type="entry name" value="LuxR_C_like"/>
    <property type="match status" value="1"/>
</dbReference>
<sequence>MTVHPPQQPMTGHEATVLGRDGEIERILRCVTREPGTPQTLLLLGEEGIGRTTVLRHVRERAATDGVLVLSAQGWAEDPRHAQACLRQLLTPTVRGELAALPAAQQRLLTAVPGADDGDRSELHTAVTALLDRLAAVRPVLVCVDDADLCDRAFLEALFTAVRLLPGRALTVLVAAHHEADLPGPPPGSEILRLGPLSDAPAAAFLDGQPSAPTGRHRLEILAEAEGNPLALVELSRGVPGPTGVTRHLPAEHVFGVRLDALPARTRRALLYAAAAGPGETVGAVMAALGTDDLAVWAPAEAAALVVLVEDRLDFRHPLARSAAYLRRPAGERRQAHRDLAKIAVLPEARARHLAATTVGPNAFVAALLAESAWRRGDAVSAAHALERAARLSPQRSKRARRLAEALTAAHMVGDPGWVRELYGRLVQESGHPEALPEAPPEAEPTADTEAAPKADTEADPKADRKVDPELVCAAAGALASVLSQESAQREAFEVLAEVAEHLPAIDRTHALALTGLAAAIADQSGLPEHTAALSTLLDRARQAHASARWHPAAAGPLLRLDTPHARRALEALVTVVARPESATGSHSGLGRPHATPQSGPGRPYGVSPAGPDVPSVGPDSRPLGPDAPAARTVLATVARHADEADVDLGQSRTADDRLRAARAFGLRGWSVLPLVDTLLAIGRFPEAETVIQDALTEAEVLRLPRLQADLEAQALTVRALRGTLTEAPRLTPAVWRAVCLDENRATHARLLRARGLAALSQGDGEGAWRHLRELFTADGAPLHPHLSARSIAELAVAAQRTGRSAEALPILERVRAEQGDRPSTRMTLLMHHAAAMVGPDGEAEEHFQLALVNHGAGRWPWERGHVRLDYAIRLRRRRRTLEARRQLTTVLETAERLGAGALATAARIELRASGAAPAPKSVGPLDELTAQQRQIVQFAASGLSNREIGERLFLSPRTVGSHLYNVYPKLGVSSRHQLRDLVQDR</sequence>
<dbReference type="PRINTS" id="PR00038">
    <property type="entry name" value="HTHLUXR"/>
</dbReference>
<dbReference type="InterPro" id="IPR027417">
    <property type="entry name" value="P-loop_NTPase"/>
</dbReference>
<organism evidence="5 6">
    <name type="scientific">Streptomyces liliiviolaceus</name>
    <dbReference type="NCBI Taxonomy" id="2823109"/>
    <lineage>
        <taxon>Bacteria</taxon>
        <taxon>Bacillati</taxon>
        <taxon>Actinomycetota</taxon>
        <taxon>Actinomycetes</taxon>
        <taxon>Kitasatosporales</taxon>
        <taxon>Streptomycetaceae</taxon>
        <taxon>Streptomyces</taxon>
    </lineage>
</organism>
<gene>
    <name evidence="5" type="ORF">J8N05_22290</name>
</gene>
<protein>
    <submittedName>
        <fullName evidence="5">AAA family ATPase</fullName>
    </submittedName>
</protein>
<dbReference type="Pfam" id="PF13191">
    <property type="entry name" value="AAA_16"/>
    <property type="match status" value="1"/>
</dbReference>
<dbReference type="SMART" id="SM00421">
    <property type="entry name" value="HTH_LUXR"/>
    <property type="match status" value="1"/>
</dbReference>
<feature type="region of interest" description="Disordered" evidence="3">
    <location>
        <begin position="581"/>
        <end position="628"/>
    </location>
</feature>
<dbReference type="SUPFAM" id="SSF48452">
    <property type="entry name" value="TPR-like"/>
    <property type="match status" value="1"/>
</dbReference>
<dbReference type="PROSITE" id="PS00622">
    <property type="entry name" value="HTH_LUXR_1"/>
    <property type="match status" value="1"/>
</dbReference>
<evidence type="ECO:0000259" key="4">
    <source>
        <dbReference type="PROSITE" id="PS50043"/>
    </source>
</evidence>
<reference evidence="5 6" key="1">
    <citation type="submission" date="2021-04" db="EMBL/GenBank/DDBJ databases">
        <authorList>
            <person name="Tang X."/>
            <person name="Zhou X."/>
            <person name="Chen X."/>
            <person name="Cernava T."/>
            <person name="Zhang C."/>
        </authorList>
    </citation>
    <scope>NUCLEOTIDE SEQUENCE [LARGE SCALE GENOMIC DNA]</scope>
    <source>
        <strain evidence="5 6">BH-SS-21</strain>
    </source>
</reference>
<feature type="domain" description="HTH luxR-type" evidence="4">
    <location>
        <begin position="922"/>
        <end position="986"/>
    </location>
</feature>
<dbReference type="InterPro" id="IPR036388">
    <property type="entry name" value="WH-like_DNA-bd_sf"/>
</dbReference>
<evidence type="ECO:0000256" key="2">
    <source>
        <dbReference type="ARBA" id="ARBA00022840"/>
    </source>
</evidence>
<dbReference type="SUPFAM" id="SSF52540">
    <property type="entry name" value="P-loop containing nucleoside triphosphate hydrolases"/>
    <property type="match status" value="1"/>
</dbReference>
<feature type="compositionally biased region" description="Basic and acidic residues" evidence="3">
    <location>
        <begin position="451"/>
        <end position="466"/>
    </location>
</feature>
<dbReference type="InterPro" id="IPR000792">
    <property type="entry name" value="Tscrpt_reg_LuxR_C"/>
</dbReference>
<dbReference type="AlphaFoldDB" id="A0A940Y110"/>
<dbReference type="Gene3D" id="3.40.50.300">
    <property type="entry name" value="P-loop containing nucleotide triphosphate hydrolases"/>
    <property type="match status" value="1"/>
</dbReference>
<dbReference type="GO" id="GO:0006355">
    <property type="term" value="P:regulation of DNA-templated transcription"/>
    <property type="evidence" value="ECO:0007669"/>
    <property type="project" value="InterPro"/>
</dbReference>
<dbReference type="PANTHER" id="PTHR16305:SF35">
    <property type="entry name" value="TRANSCRIPTIONAL ACTIVATOR DOMAIN"/>
    <property type="match status" value="1"/>
</dbReference>
<dbReference type="RefSeq" id="WP_210885223.1">
    <property type="nucleotide sequence ID" value="NZ_JAGPYQ010000001.1"/>
</dbReference>
<evidence type="ECO:0000256" key="1">
    <source>
        <dbReference type="ARBA" id="ARBA00022741"/>
    </source>
</evidence>
<keyword evidence="6" id="KW-1185">Reference proteome</keyword>
<keyword evidence="1" id="KW-0547">Nucleotide-binding</keyword>
<dbReference type="SUPFAM" id="SSF46894">
    <property type="entry name" value="C-terminal effector domain of the bipartite response regulators"/>
    <property type="match status" value="1"/>
</dbReference>
<dbReference type="EMBL" id="JAGPYQ010000001">
    <property type="protein sequence ID" value="MBQ0850896.1"/>
    <property type="molecule type" value="Genomic_DNA"/>
</dbReference>
<dbReference type="Proteomes" id="UP000677413">
    <property type="component" value="Unassembled WGS sequence"/>
</dbReference>
<dbReference type="InterPro" id="IPR016032">
    <property type="entry name" value="Sig_transdc_resp-reg_C-effctor"/>
</dbReference>
<proteinExistence type="predicted"/>
<accession>A0A940Y110</accession>
<evidence type="ECO:0000313" key="6">
    <source>
        <dbReference type="Proteomes" id="UP000677413"/>
    </source>
</evidence>
<dbReference type="GO" id="GO:0005524">
    <property type="term" value="F:ATP binding"/>
    <property type="evidence" value="ECO:0007669"/>
    <property type="project" value="UniProtKB-KW"/>
</dbReference>
<dbReference type="InterPro" id="IPR011990">
    <property type="entry name" value="TPR-like_helical_dom_sf"/>
</dbReference>
<dbReference type="PROSITE" id="PS50043">
    <property type="entry name" value="HTH_LUXR_2"/>
    <property type="match status" value="1"/>
</dbReference>
<dbReference type="InterPro" id="IPR041664">
    <property type="entry name" value="AAA_16"/>
</dbReference>
<dbReference type="GO" id="GO:0005737">
    <property type="term" value="C:cytoplasm"/>
    <property type="evidence" value="ECO:0007669"/>
    <property type="project" value="TreeGrafter"/>
</dbReference>
<dbReference type="GO" id="GO:0003677">
    <property type="term" value="F:DNA binding"/>
    <property type="evidence" value="ECO:0007669"/>
    <property type="project" value="InterPro"/>
</dbReference>
<keyword evidence="2" id="KW-0067">ATP-binding</keyword>
<dbReference type="GO" id="GO:0004016">
    <property type="term" value="F:adenylate cyclase activity"/>
    <property type="evidence" value="ECO:0007669"/>
    <property type="project" value="TreeGrafter"/>
</dbReference>
<evidence type="ECO:0000313" key="5">
    <source>
        <dbReference type="EMBL" id="MBQ0850896.1"/>
    </source>
</evidence>
<dbReference type="Pfam" id="PF00196">
    <property type="entry name" value="GerE"/>
    <property type="match status" value="1"/>
</dbReference>